<proteinExistence type="predicted"/>
<keyword evidence="3" id="KW-1185">Reference proteome</keyword>
<protein>
    <submittedName>
        <fullName evidence="2">Uncharacterized protein</fullName>
    </submittedName>
</protein>
<evidence type="ECO:0000313" key="2">
    <source>
        <dbReference type="EMBL" id="QEO16705.1"/>
    </source>
</evidence>
<sequence length="156" mass="16071">MRGLGSAVVAILAGVACVAAPPAAFAGDEGAHPGLRIIKVRPGPPPMTVATAAPGILDYDGIPTVEHTTTANVAGLMYYCNHHNLVVDTTVRALGRRLAGRADVKNAPDYAWGGQGMLRVSPQRLFDLSSLAHDRRAAVCARAALAEAGRPASAGR</sequence>
<name>A0A5C1YML9_9PROT</name>
<reference evidence="2 3" key="1">
    <citation type="submission" date="2019-09" db="EMBL/GenBank/DDBJ databases">
        <title>Genome sequencing of strain KACC 21233.</title>
        <authorList>
            <person name="Heo J."/>
            <person name="Kim S.-J."/>
            <person name="Kim J.-S."/>
            <person name="Hong S.-B."/>
            <person name="Kwon S.-W."/>
        </authorList>
    </citation>
    <scope>NUCLEOTIDE SEQUENCE [LARGE SCALE GENOMIC DNA]</scope>
    <source>
        <strain evidence="2 3">KACC 21233</strain>
    </source>
</reference>
<accession>A0A5C1YML9</accession>
<dbReference type="RefSeq" id="WP_149278146.1">
    <property type="nucleotide sequence ID" value="NZ_CP043506.1"/>
</dbReference>
<evidence type="ECO:0000256" key="1">
    <source>
        <dbReference type="SAM" id="SignalP"/>
    </source>
</evidence>
<dbReference type="EMBL" id="CP043506">
    <property type="protein sequence ID" value="QEO16705.1"/>
    <property type="molecule type" value="Genomic_DNA"/>
</dbReference>
<dbReference type="PROSITE" id="PS51257">
    <property type="entry name" value="PROKAR_LIPOPROTEIN"/>
    <property type="match status" value="1"/>
</dbReference>
<dbReference type="AlphaFoldDB" id="A0A5C1YML9"/>
<feature type="chain" id="PRO_5022964952" evidence="1">
    <location>
        <begin position="27"/>
        <end position="156"/>
    </location>
</feature>
<dbReference type="Proteomes" id="UP000324536">
    <property type="component" value="Chromosome"/>
</dbReference>
<feature type="signal peptide" evidence="1">
    <location>
        <begin position="1"/>
        <end position="26"/>
    </location>
</feature>
<keyword evidence="1" id="KW-0732">Signal</keyword>
<evidence type="ECO:0000313" key="3">
    <source>
        <dbReference type="Proteomes" id="UP000324536"/>
    </source>
</evidence>
<dbReference type="OrthoDB" id="7226343at2"/>
<organism evidence="2 3">
    <name type="scientific">Acetobacter vaccinii</name>
    <dbReference type="NCBI Taxonomy" id="2592655"/>
    <lineage>
        <taxon>Bacteria</taxon>
        <taxon>Pseudomonadati</taxon>
        <taxon>Pseudomonadota</taxon>
        <taxon>Alphaproteobacteria</taxon>
        <taxon>Acetobacterales</taxon>
        <taxon>Acetobacteraceae</taxon>
        <taxon>Acetobacter</taxon>
    </lineage>
</organism>
<gene>
    <name evidence="2" type="ORF">FLP30_02170</name>
</gene>
<dbReference type="KEGG" id="acek:FLP30_02170"/>